<feature type="domain" description="Putative auto-transporter adhesin head GIN" evidence="1">
    <location>
        <begin position="42"/>
        <end position="260"/>
    </location>
</feature>
<name>A0ABW5ZB11_9FLAO</name>
<organism evidence="2 3">
    <name type="scientific">Flavobacterium ardleyense</name>
    <dbReference type="NCBI Taxonomy" id="2038737"/>
    <lineage>
        <taxon>Bacteria</taxon>
        <taxon>Pseudomonadati</taxon>
        <taxon>Bacteroidota</taxon>
        <taxon>Flavobacteriia</taxon>
        <taxon>Flavobacteriales</taxon>
        <taxon>Flavobacteriaceae</taxon>
        <taxon>Flavobacterium</taxon>
    </lineage>
</organism>
<dbReference type="Pfam" id="PF10988">
    <property type="entry name" value="DUF2807"/>
    <property type="match status" value="1"/>
</dbReference>
<dbReference type="Gene3D" id="2.160.20.120">
    <property type="match status" value="1"/>
</dbReference>
<reference evidence="3" key="1">
    <citation type="journal article" date="2019" name="Int. J. Syst. Evol. Microbiol.">
        <title>The Global Catalogue of Microorganisms (GCM) 10K type strain sequencing project: providing services to taxonomists for standard genome sequencing and annotation.</title>
        <authorList>
            <consortium name="The Broad Institute Genomics Platform"/>
            <consortium name="The Broad Institute Genome Sequencing Center for Infectious Disease"/>
            <person name="Wu L."/>
            <person name="Ma J."/>
        </authorList>
    </citation>
    <scope>NUCLEOTIDE SEQUENCE [LARGE SCALE GENOMIC DNA]</scope>
    <source>
        <strain evidence="3">KCTC 52644</strain>
    </source>
</reference>
<protein>
    <submittedName>
        <fullName evidence="2">GIN domain-containing protein</fullName>
    </submittedName>
</protein>
<evidence type="ECO:0000313" key="3">
    <source>
        <dbReference type="Proteomes" id="UP001597549"/>
    </source>
</evidence>
<dbReference type="RefSeq" id="WP_379808119.1">
    <property type="nucleotide sequence ID" value="NZ_JBHUOL010000018.1"/>
</dbReference>
<dbReference type="EMBL" id="JBHUOL010000018">
    <property type="protein sequence ID" value="MFD2909526.1"/>
    <property type="molecule type" value="Genomic_DNA"/>
</dbReference>
<proteinExistence type="predicted"/>
<dbReference type="Proteomes" id="UP001597549">
    <property type="component" value="Unassembled WGS sequence"/>
</dbReference>
<evidence type="ECO:0000313" key="2">
    <source>
        <dbReference type="EMBL" id="MFD2909526.1"/>
    </source>
</evidence>
<gene>
    <name evidence="2" type="ORF">ACFSX9_12370</name>
</gene>
<evidence type="ECO:0000259" key="1">
    <source>
        <dbReference type="Pfam" id="PF10988"/>
    </source>
</evidence>
<comment type="caution">
    <text evidence="2">The sequence shown here is derived from an EMBL/GenBank/DDBJ whole genome shotgun (WGS) entry which is preliminary data.</text>
</comment>
<sequence length="278" mass="31237">MFRNIPFLLVALLVTQLTLAQKKEKIKGSKIVTVAVKEINTFENIEVNDNFEVFLVKSDSHSLEIEADDNLHDIINFEVSGNTLRVTALKTPSSFKKFAVRINYSDSLKLITARNEAQIKALADLKLEKITIKNYDYSKSFLNVRSDYFALVLDDKSEAEINVKASSVTLELSKNAELKALIDAPEAKIDLYQKSKATIEGSSETVKMRLDNNANLIAPKYKIKELDLTAEHYVKCKVHVLKEITIEASGKSEIELVGDAKINLNKFINNAILSKKEK</sequence>
<keyword evidence="3" id="KW-1185">Reference proteome</keyword>
<dbReference type="InterPro" id="IPR021255">
    <property type="entry name" value="DUF2807"/>
</dbReference>
<accession>A0ABW5ZB11</accession>